<reference evidence="1 2" key="1">
    <citation type="submission" date="2018-08" db="EMBL/GenBank/DDBJ databases">
        <title>Chitinophaga sp. K20C18050901, a novel bacterium isolated from forest soil.</title>
        <authorList>
            <person name="Wang C."/>
        </authorList>
    </citation>
    <scope>NUCLEOTIDE SEQUENCE [LARGE SCALE GENOMIC DNA]</scope>
    <source>
        <strain evidence="1 2">K20C18050901</strain>
    </source>
</reference>
<evidence type="ECO:0008006" key="3">
    <source>
        <dbReference type="Google" id="ProtNLM"/>
    </source>
</evidence>
<protein>
    <recommendedName>
        <fullName evidence="3">RHS repeat-associated core domain-containing protein</fullName>
    </recommendedName>
</protein>
<dbReference type="EMBL" id="QTJV01000052">
    <property type="protein sequence ID" value="RFM28377.1"/>
    <property type="molecule type" value="Genomic_DNA"/>
</dbReference>
<comment type="caution">
    <text evidence="1">The sequence shown here is derived from an EMBL/GenBank/DDBJ whole genome shotgun (WGS) entry which is preliminary data.</text>
</comment>
<accession>A0A3E1NKB7</accession>
<proteinExistence type="predicted"/>
<dbReference type="Gene3D" id="2.180.10.10">
    <property type="entry name" value="RHS repeat-associated core"/>
    <property type="match status" value="1"/>
</dbReference>
<gene>
    <name evidence="1" type="ORF">DXN04_34300</name>
</gene>
<dbReference type="AlphaFoldDB" id="A0A3E1NKB7"/>
<dbReference type="InterPro" id="IPR022385">
    <property type="entry name" value="Rhs_assc_core"/>
</dbReference>
<feature type="non-terminal residue" evidence="1">
    <location>
        <position position="1"/>
    </location>
</feature>
<name>A0A3E1NKB7_9BACT</name>
<organism evidence="1 2">
    <name type="scientific">Chitinophaga silvisoli</name>
    <dbReference type="NCBI Taxonomy" id="2291814"/>
    <lineage>
        <taxon>Bacteria</taxon>
        <taxon>Pseudomonadati</taxon>
        <taxon>Bacteroidota</taxon>
        <taxon>Chitinophagia</taxon>
        <taxon>Chitinophagales</taxon>
        <taxon>Chitinophagaceae</taxon>
        <taxon>Chitinophaga</taxon>
    </lineage>
</organism>
<evidence type="ECO:0000313" key="1">
    <source>
        <dbReference type="EMBL" id="RFM28377.1"/>
    </source>
</evidence>
<sequence length="368" mass="40861">NFEGEFSSGTADEFTTLFVDQTSADPGTESGISYGIVAKGYRYGFNGKENDNEVKGEGNEQDYGMRIYDPRVAKFLSIDPLTSHYSYYSPYQFAGNKPIMFVDIDGLEIGIPNINKFKYGDNIALNVISVIDNGGINILNLGIDLVNTATYVGDNIFHPSVIANQTKSEFQELAKNVKETAKSTYTYHTQTPWKQQVKDVGYQLASAEQWEVASTFAVGMAIGKMDFSVPELPAGRPRLVKAGFSLGSEEGAAENAGKITFQLDKEITSLKGFNFNEVLDQAPANKILTFDERLKLSENIRLILKTINDRPEAGLRAFMNAQSKLGRMRFLDQVPEARDALNKTLIKYGQEIPDYSQSVRVNSLKNKK</sequence>
<keyword evidence="2" id="KW-1185">Reference proteome</keyword>
<evidence type="ECO:0000313" key="2">
    <source>
        <dbReference type="Proteomes" id="UP000261174"/>
    </source>
</evidence>
<dbReference type="Proteomes" id="UP000261174">
    <property type="component" value="Unassembled WGS sequence"/>
</dbReference>
<dbReference type="NCBIfam" id="TIGR03696">
    <property type="entry name" value="Rhs_assc_core"/>
    <property type="match status" value="1"/>
</dbReference>
<dbReference type="RefSeq" id="WP_317128904.1">
    <property type="nucleotide sequence ID" value="NZ_QTJV01000052.1"/>
</dbReference>